<dbReference type="NCBIfam" id="NF045510">
    <property type="entry name" value="4Cys_prefix_kin"/>
    <property type="match status" value="1"/>
</dbReference>
<dbReference type="CDD" id="cd00200">
    <property type="entry name" value="WD40"/>
    <property type="match status" value="1"/>
</dbReference>
<dbReference type="PANTHER" id="PTHR19848">
    <property type="entry name" value="WD40 REPEAT PROTEIN"/>
    <property type="match status" value="1"/>
</dbReference>
<dbReference type="PROSITE" id="PS50294">
    <property type="entry name" value="WD_REPEATS_REGION"/>
    <property type="match status" value="6"/>
</dbReference>
<keyword evidence="2" id="KW-0677">Repeat</keyword>
<proteinExistence type="predicted"/>
<dbReference type="InterPro" id="IPR036322">
    <property type="entry name" value="WD40_repeat_dom_sf"/>
</dbReference>
<dbReference type="InterPro" id="IPR000719">
    <property type="entry name" value="Prot_kinase_dom"/>
</dbReference>
<feature type="repeat" description="WD" evidence="3">
    <location>
        <begin position="542"/>
        <end position="579"/>
    </location>
</feature>
<dbReference type="GO" id="GO:0016301">
    <property type="term" value="F:kinase activity"/>
    <property type="evidence" value="ECO:0007669"/>
    <property type="project" value="UniProtKB-KW"/>
</dbReference>
<keyword evidence="6" id="KW-1185">Reference proteome</keyword>
<evidence type="ECO:0000259" key="4">
    <source>
        <dbReference type="PROSITE" id="PS50011"/>
    </source>
</evidence>
<keyword evidence="5" id="KW-0418">Kinase</keyword>
<evidence type="ECO:0000313" key="6">
    <source>
        <dbReference type="Proteomes" id="UP001576784"/>
    </source>
</evidence>
<dbReference type="InterPro" id="IPR001680">
    <property type="entry name" value="WD40_rpt"/>
</dbReference>
<name>A0ABV4XQ16_9CYAN</name>
<dbReference type="RefSeq" id="WP_413263460.1">
    <property type="nucleotide sequence ID" value="NZ_JBHFNR010000088.1"/>
</dbReference>
<protein>
    <submittedName>
        <fullName evidence="5">Protein kinase</fullName>
    </submittedName>
</protein>
<feature type="repeat" description="WD" evidence="3">
    <location>
        <begin position="374"/>
        <end position="415"/>
    </location>
</feature>
<evidence type="ECO:0000256" key="1">
    <source>
        <dbReference type="ARBA" id="ARBA00022574"/>
    </source>
</evidence>
<evidence type="ECO:0000256" key="3">
    <source>
        <dbReference type="PROSITE-ProRule" id="PRU00221"/>
    </source>
</evidence>
<dbReference type="Pfam" id="PF25173">
    <property type="entry name" value="Beta-prop_WDR3_1st"/>
    <property type="match status" value="1"/>
</dbReference>
<dbReference type="PRINTS" id="PR00320">
    <property type="entry name" value="GPROTEINBRPT"/>
</dbReference>
<dbReference type="PROSITE" id="PS50011">
    <property type="entry name" value="PROTEIN_KINASE_DOM"/>
    <property type="match status" value="1"/>
</dbReference>
<dbReference type="SMART" id="SM00220">
    <property type="entry name" value="S_TKc"/>
    <property type="match status" value="1"/>
</dbReference>
<dbReference type="CDD" id="cd14014">
    <property type="entry name" value="STKc_PknB_like"/>
    <property type="match status" value="1"/>
</dbReference>
<feature type="domain" description="Protein kinase" evidence="4">
    <location>
        <begin position="59"/>
        <end position="320"/>
    </location>
</feature>
<dbReference type="PANTHER" id="PTHR19848:SF8">
    <property type="entry name" value="F-BOX AND WD REPEAT DOMAIN CONTAINING 7"/>
    <property type="match status" value="1"/>
</dbReference>
<gene>
    <name evidence="5" type="ORF">ACE1CI_12910</name>
</gene>
<dbReference type="Gene3D" id="1.10.510.10">
    <property type="entry name" value="Transferase(Phosphotransferase) domain 1"/>
    <property type="match status" value="1"/>
</dbReference>
<dbReference type="SMART" id="SM00320">
    <property type="entry name" value="WD40"/>
    <property type="match status" value="6"/>
</dbReference>
<keyword evidence="1 3" id="KW-0853">WD repeat</keyword>
<feature type="repeat" description="WD" evidence="3">
    <location>
        <begin position="458"/>
        <end position="499"/>
    </location>
</feature>
<dbReference type="InterPro" id="IPR011009">
    <property type="entry name" value="Kinase-like_dom_sf"/>
</dbReference>
<evidence type="ECO:0000313" key="5">
    <source>
        <dbReference type="EMBL" id="MFB2893805.1"/>
    </source>
</evidence>
<dbReference type="EMBL" id="JBHFNR010000088">
    <property type="protein sequence ID" value="MFB2893805.1"/>
    <property type="molecule type" value="Genomic_DNA"/>
</dbReference>
<dbReference type="Gene3D" id="2.130.10.10">
    <property type="entry name" value="YVTN repeat-like/Quinoprotein amine dehydrogenase"/>
    <property type="match status" value="2"/>
</dbReference>
<dbReference type="PROSITE" id="PS50082">
    <property type="entry name" value="WD_REPEATS_2"/>
    <property type="match status" value="6"/>
</dbReference>
<accession>A0ABV4XQ16</accession>
<feature type="repeat" description="WD" evidence="3">
    <location>
        <begin position="416"/>
        <end position="457"/>
    </location>
</feature>
<dbReference type="Pfam" id="PF00400">
    <property type="entry name" value="WD40"/>
    <property type="match status" value="1"/>
</dbReference>
<dbReference type="SUPFAM" id="SSF56112">
    <property type="entry name" value="Protein kinase-like (PK-like)"/>
    <property type="match status" value="1"/>
</dbReference>
<dbReference type="PROSITE" id="PS00678">
    <property type="entry name" value="WD_REPEATS_1"/>
    <property type="match status" value="1"/>
</dbReference>
<feature type="repeat" description="WD" evidence="3">
    <location>
        <begin position="500"/>
        <end position="541"/>
    </location>
</feature>
<reference evidence="5 6" key="1">
    <citation type="submission" date="2024-09" db="EMBL/GenBank/DDBJ databases">
        <title>Floridaenema gen nov. (Aerosakkonemataceae, Aerosakkonematales ord. nov., Cyanobacteria) from benthic tropical and subtropical fresh waters, with the description of four new species.</title>
        <authorList>
            <person name="Moretto J.A."/>
            <person name="Berthold D.E."/>
            <person name="Lefler F.W."/>
            <person name="Huang I.-S."/>
            <person name="Laughinghouse H. IV."/>
        </authorList>
    </citation>
    <scope>NUCLEOTIDE SEQUENCE [LARGE SCALE GENOMIC DNA]</scope>
    <source>
        <strain evidence="5 6">BLCC-F50</strain>
    </source>
</reference>
<dbReference type="Proteomes" id="UP001576784">
    <property type="component" value="Unassembled WGS sequence"/>
</dbReference>
<dbReference type="Pfam" id="PF00069">
    <property type="entry name" value="Pkinase"/>
    <property type="match status" value="1"/>
</dbReference>
<evidence type="ECO:0000256" key="2">
    <source>
        <dbReference type="ARBA" id="ARBA00022737"/>
    </source>
</evidence>
<dbReference type="InterPro" id="IPR015943">
    <property type="entry name" value="WD40/YVTN_repeat-like_dom_sf"/>
</dbReference>
<dbReference type="SUPFAM" id="SSF50978">
    <property type="entry name" value="WD40 repeat-like"/>
    <property type="match status" value="1"/>
</dbReference>
<dbReference type="InterPro" id="IPR020472">
    <property type="entry name" value="WD40_PAC1"/>
</dbReference>
<sequence length="579" mass="64805">MFTKEDSSQWVTIANIQTNYKIFHTMSYCFNPTCEQPENPQETEVCLTCHWPLLLRNRYRSLKLIEAGNFGRTLLCTDADRLNAHCVIKQFFKWRKIENAIAAMARARQIFEKEAKLLLQLGEHPQIPTLLACFEHDKSLYLVQEFIEGQNLLDEILQQGTFSEQKIRNLLNDLLPVLKFIHQHNVVHRDIKPMNIIRRQSDRKLVLLDFGLAKLLHSNSWGKTGSQYGTEGYAPIEQTRGKVYPASDLFSLGVTCIQLVTGTVIEELYQAEEGIWIWREYLRQRGADVSDKLAQILNKLIKDSLKERYQSASEVMQDLQESAPRWQCFKTFSGHFGVVNRVTFSPDGETVASGSEDKTLKVWHLETGELIQSVISESQGVKFAAISPDGKMLASGSGDNSIQIWQLPTEKIQHTLIGHLGIVNQVAFSANGETLISGSTDNTIKLWDTSSGELLHTLTGHTAAVNTVIVSSDSKFVVSGSEDKTIKIWHLSGGILLHNLTEHSQTINSLAISPDNQLVASGSADNTIRIWHLATGKLIDILTGHSQAVRSVAFSPNSKILASGSEDRTIKIWALGTRD</sequence>
<feature type="repeat" description="WD" evidence="3">
    <location>
        <begin position="332"/>
        <end position="373"/>
    </location>
</feature>
<dbReference type="InterPro" id="IPR019775">
    <property type="entry name" value="WD40_repeat_CS"/>
</dbReference>
<comment type="caution">
    <text evidence="5">The sequence shown here is derived from an EMBL/GenBank/DDBJ whole genome shotgun (WGS) entry which is preliminary data.</text>
</comment>
<organism evidence="5 6">
    <name type="scientific">Floridaenema flaviceps BLCC-F50</name>
    <dbReference type="NCBI Taxonomy" id="3153642"/>
    <lineage>
        <taxon>Bacteria</taxon>
        <taxon>Bacillati</taxon>
        <taxon>Cyanobacteriota</taxon>
        <taxon>Cyanophyceae</taxon>
        <taxon>Oscillatoriophycideae</taxon>
        <taxon>Aerosakkonematales</taxon>
        <taxon>Aerosakkonemataceae</taxon>
        <taxon>Floridanema</taxon>
        <taxon>Floridanema flaviceps</taxon>
    </lineage>
</organism>
<keyword evidence="5" id="KW-0808">Transferase</keyword>